<organism evidence="1 2">
    <name type="scientific">Leucogyrophana mollusca</name>
    <dbReference type="NCBI Taxonomy" id="85980"/>
    <lineage>
        <taxon>Eukaryota</taxon>
        <taxon>Fungi</taxon>
        <taxon>Dikarya</taxon>
        <taxon>Basidiomycota</taxon>
        <taxon>Agaricomycotina</taxon>
        <taxon>Agaricomycetes</taxon>
        <taxon>Agaricomycetidae</taxon>
        <taxon>Boletales</taxon>
        <taxon>Boletales incertae sedis</taxon>
        <taxon>Leucogyrophana</taxon>
    </lineage>
</organism>
<proteinExistence type="predicted"/>
<keyword evidence="2" id="KW-1185">Reference proteome</keyword>
<comment type="caution">
    <text evidence="1">The sequence shown here is derived from an EMBL/GenBank/DDBJ whole genome shotgun (WGS) entry which is preliminary data.</text>
</comment>
<evidence type="ECO:0000313" key="2">
    <source>
        <dbReference type="Proteomes" id="UP000790709"/>
    </source>
</evidence>
<dbReference type="Proteomes" id="UP000790709">
    <property type="component" value="Unassembled WGS sequence"/>
</dbReference>
<evidence type="ECO:0000313" key="1">
    <source>
        <dbReference type="EMBL" id="KAH7922358.1"/>
    </source>
</evidence>
<name>A0ACB8BBM4_9AGAM</name>
<dbReference type="EMBL" id="MU266488">
    <property type="protein sequence ID" value="KAH7922358.1"/>
    <property type="molecule type" value="Genomic_DNA"/>
</dbReference>
<reference evidence="1" key="1">
    <citation type="journal article" date="2021" name="New Phytol.">
        <title>Evolutionary innovations through gain and loss of genes in the ectomycorrhizal Boletales.</title>
        <authorList>
            <person name="Wu G."/>
            <person name="Miyauchi S."/>
            <person name="Morin E."/>
            <person name="Kuo A."/>
            <person name="Drula E."/>
            <person name="Varga T."/>
            <person name="Kohler A."/>
            <person name="Feng B."/>
            <person name="Cao Y."/>
            <person name="Lipzen A."/>
            <person name="Daum C."/>
            <person name="Hundley H."/>
            <person name="Pangilinan J."/>
            <person name="Johnson J."/>
            <person name="Barry K."/>
            <person name="LaButti K."/>
            <person name="Ng V."/>
            <person name="Ahrendt S."/>
            <person name="Min B."/>
            <person name="Choi I.G."/>
            <person name="Park H."/>
            <person name="Plett J.M."/>
            <person name="Magnuson J."/>
            <person name="Spatafora J.W."/>
            <person name="Nagy L.G."/>
            <person name="Henrissat B."/>
            <person name="Grigoriev I.V."/>
            <person name="Yang Z.L."/>
            <person name="Xu J."/>
            <person name="Martin F.M."/>
        </authorList>
    </citation>
    <scope>NUCLEOTIDE SEQUENCE</scope>
    <source>
        <strain evidence="1">KUC20120723A-06</strain>
    </source>
</reference>
<sequence length="414" mass="43171">MRFSLATVIAALPFLVSAAPQKRSDVINGGTSIPLSKRTAIKNSDGAVNVDALRAHVAQTKAKILRGFELYEKNTGNVHPLAAVGTEKRGSGGDPLTDASSELWYGQISVGTPAKTFTVDFDTGSSDLFLPGPNCGTTCGGHATYTPKSSSTAKDLSKTFSLAYGDGSTVKGEQWTDTVSIAGLKATKQTVGAATQYSSGFESKQFPADGLMGMGFKSISVYNANPLFQTLVAEGKTTKPEFAFKLAKDGSELYIGGVNPKMYTGDFTYVDVSKEGYWQVPLDAVSGKGKDVLTQLDSIIDSGTTLIVGDTSSVAQFYEAIGGTDASSSVGAGYYTFPCDNVPKVSLTFGGKAFPISADTFNIGTVSAGSSTCVGGIVGQDMGMPFWIVGDVFMANVYTAFDVGNSRVGFATLA</sequence>
<protein>
    <submittedName>
        <fullName evidence="1">Asp-domain-containing protein</fullName>
    </submittedName>
</protein>
<accession>A0ACB8BBM4</accession>
<gene>
    <name evidence="1" type="ORF">BV22DRAFT_1017492</name>
</gene>